<feature type="signal peptide" evidence="3">
    <location>
        <begin position="1"/>
        <end position="17"/>
    </location>
</feature>
<feature type="domain" description="HTH CENPB-type" evidence="4">
    <location>
        <begin position="55"/>
        <end position="135"/>
    </location>
</feature>
<dbReference type="InterPro" id="IPR009057">
    <property type="entry name" value="Homeodomain-like_sf"/>
</dbReference>
<dbReference type="GO" id="GO:0003677">
    <property type="term" value="F:DNA binding"/>
    <property type="evidence" value="ECO:0007669"/>
    <property type="project" value="UniProtKB-KW"/>
</dbReference>
<evidence type="ECO:0000313" key="5">
    <source>
        <dbReference type="Ensembl" id="ENSPMRP00000034593.1"/>
    </source>
</evidence>
<dbReference type="Ensembl" id="ENSPMRT00000036696.1">
    <property type="protein sequence ID" value="ENSPMRP00000034593.1"/>
    <property type="gene ID" value="ENSPMRG00000022437.1"/>
</dbReference>
<dbReference type="InterPro" id="IPR006600">
    <property type="entry name" value="HTH_CenpB_DNA-bd_dom"/>
</dbReference>
<dbReference type="OMA" id="YSESVAC"/>
<dbReference type="SMART" id="SM00674">
    <property type="entry name" value="CENPB"/>
    <property type="match status" value="1"/>
</dbReference>
<organism evidence="5 6">
    <name type="scientific">Podarcis muralis</name>
    <name type="common">Wall lizard</name>
    <name type="synonym">Lacerta muralis</name>
    <dbReference type="NCBI Taxonomy" id="64176"/>
    <lineage>
        <taxon>Eukaryota</taxon>
        <taxon>Metazoa</taxon>
        <taxon>Chordata</taxon>
        <taxon>Craniata</taxon>
        <taxon>Vertebrata</taxon>
        <taxon>Euteleostomi</taxon>
        <taxon>Lepidosauria</taxon>
        <taxon>Squamata</taxon>
        <taxon>Bifurcata</taxon>
        <taxon>Unidentata</taxon>
        <taxon>Episquamata</taxon>
        <taxon>Laterata</taxon>
        <taxon>Lacertibaenia</taxon>
        <taxon>Lacertidae</taxon>
        <taxon>Podarcis</taxon>
    </lineage>
</organism>
<dbReference type="GeneTree" id="ENSGT00940000154420"/>
<feature type="chain" id="PRO_5025328193" description="HTH CENPB-type domain-containing protein" evidence="3">
    <location>
        <begin position="18"/>
        <end position="518"/>
    </location>
</feature>
<sequence>MLLFFEIFFCLGGEAVGEGFAAVGEGLGENPLTIGTILKMREKILATDAAKGVTRIVKNRPAVLEEVEKLLLIWIEEKQRAGDTVSEAVVCEKAKALHTDLIREQPGTSAEPEVFKASRGWFDRFKTRSGIHSVVRHGEAASSDVPAAEDFAAEFLELVKTEGYVPQQVFNCDETGLFWKRMPKRTFITKEESRLPGHKPMKDRLTLLFCANASGDLKIKPLLVYHSENPRAFKRHKIDSKAWVTRVLFVDWVNLAFGPAVKQYLLDNDLPLKALLLMDNAPAHPKGLEVDLLEEFSFINIMFLPPNTTPLLQPMDQQVIANFKKLYTKELFRRCFEVTDCTTITLREFWKDHFDIVTCLKMVNTAWKGISKRNLNCAWRSLWPDCVAPSDSDAPESTVVQDIVALGRTMGLEVTQEDVCELVEGHDDELTTVELVELQAEAAQEDICQKWKEVQTFADLHHPEKHVAHDAGNFYDTRVTSSFRELLKRRIKQQTMDRFLTKKQRVEEEPSSSGPPES</sequence>
<dbReference type="InterPro" id="IPR004875">
    <property type="entry name" value="DDE_SF_endonuclease_dom"/>
</dbReference>
<dbReference type="SUPFAM" id="SSF46689">
    <property type="entry name" value="Homeodomain-like"/>
    <property type="match status" value="1"/>
</dbReference>
<protein>
    <recommendedName>
        <fullName evidence="4">HTH CENPB-type domain-containing protein</fullName>
    </recommendedName>
</protein>
<feature type="region of interest" description="Disordered" evidence="2">
    <location>
        <begin position="498"/>
        <end position="518"/>
    </location>
</feature>
<evidence type="ECO:0000313" key="6">
    <source>
        <dbReference type="Proteomes" id="UP000472272"/>
    </source>
</evidence>
<proteinExistence type="predicted"/>
<dbReference type="InterPro" id="IPR036397">
    <property type="entry name" value="RNaseH_sf"/>
</dbReference>
<keyword evidence="3" id="KW-0732">Signal</keyword>
<dbReference type="PANTHER" id="PTHR19303">
    <property type="entry name" value="TRANSPOSON"/>
    <property type="match status" value="1"/>
</dbReference>
<keyword evidence="6" id="KW-1185">Reference proteome</keyword>
<accession>A0A670KAQ3</accession>
<dbReference type="GO" id="GO:0005634">
    <property type="term" value="C:nucleus"/>
    <property type="evidence" value="ECO:0007669"/>
    <property type="project" value="TreeGrafter"/>
</dbReference>
<evidence type="ECO:0000259" key="4">
    <source>
        <dbReference type="PROSITE" id="PS51253"/>
    </source>
</evidence>
<dbReference type="InterPro" id="IPR050863">
    <property type="entry name" value="CenT-Element_Derived"/>
</dbReference>
<dbReference type="PANTHER" id="PTHR19303:SF27">
    <property type="entry name" value="HTH CENPB-TYPE DOMAIN-CONTAINING PROTEIN"/>
    <property type="match status" value="1"/>
</dbReference>
<dbReference type="Pfam" id="PF03221">
    <property type="entry name" value="HTH_Tnp_Tc5"/>
    <property type="match status" value="1"/>
</dbReference>
<dbReference type="Pfam" id="PF03184">
    <property type="entry name" value="DDE_1"/>
    <property type="match status" value="1"/>
</dbReference>
<dbReference type="Proteomes" id="UP000472272">
    <property type="component" value="Unplaced"/>
</dbReference>
<evidence type="ECO:0000256" key="1">
    <source>
        <dbReference type="ARBA" id="ARBA00023125"/>
    </source>
</evidence>
<reference evidence="5" key="1">
    <citation type="submission" date="2025-08" db="UniProtKB">
        <authorList>
            <consortium name="Ensembl"/>
        </authorList>
    </citation>
    <scope>IDENTIFICATION</scope>
</reference>
<keyword evidence="1" id="KW-0238">DNA-binding</keyword>
<dbReference type="Gene3D" id="3.30.420.10">
    <property type="entry name" value="Ribonuclease H-like superfamily/Ribonuclease H"/>
    <property type="match status" value="1"/>
</dbReference>
<dbReference type="Gene3D" id="1.10.10.60">
    <property type="entry name" value="Homeodomain-like"/>
    <property type="match status" value="1"/>
</dbReference>
<reference evidence="5" key="2">
    <citation type="submission" date="2025-09" db="UniProtKB">
        <authorList>
            <consortium name="Ensembl"/>
        </authorList>
    </citation>
    <scope>IDENTIFICATION</scope>
</reference>
<evidence type="ECO:0000256" key="2">
    <source>
        <dbReference type="SAM" id="MobiDB-lite"/>
    </source>
</evidence>
<name>A0A670KAQ3_PODMU</name>
<dbReference type="AlphaFoldDB" id="A0A670KAQ3"/>
<dbReference type="PROSITE" id="PS51253">
    <property type="entry name" value="HTH_CENPB"/>
    <property type="match status" value="1"/>
</dbReference>
<evidence type="ECO:0000256" key="3">
    <source>
        <dbReference type="SAM" id="SignalP"/>
    </source>
</evidence>